<dbReference type="PANTHER" id="PTHR10010:SF46">
    <property type="entry name" value="SODIUM-DEPENDENT PHOSPHATE TRANSPORT PROTEIN 2B"/>
    <property type="match status" value="1"/>
</dbReference>
<feature type="transmembrane region" description="Helical" evidence="7">
    <location>
        <begin position="445"/>
        <end position="465"/>
    </location>
</feature>
<evidence type="ECO:0000313" key="8">
    <source>
        <dbReference type="EMBL" id="TKR83118.1"/>
    </source>
</evidence>
<dbReference type="InterPro" id="IPR003841">
    <property type="entry name" value="Na/Pi_transpt"/>
</dbReference>
<evidence type="ECO:0000256" key="2">
    <source>
        <dbReference type="ARBA" id="ARBA00005808"/>
    </source>
</evidence>
<sequence>MSSKVKPANGQDKWSVSHDSLQKSDQKKWKELTSTEKAVNILTLVLRLFGILLVLYVFICSLNLLAEAFKLIGGKGIGGIINNSSLIKNPISAAIIGMVATLILQSSSTLISVMVGMIAGNLITVHHAIPVMMGSEMGSSIMNALISLTQSGDKHQFRRAFAAATMNDIYNVCCVFTILPLEVAFGIIEKISYALTQSLGGSRTSEIKTLSIFTDPIVDRILMVDDEAISHATLNQSFSQPSQNGVVKSMIFRCFDELNLPMRFCPYNHIFAYSTWSDTTIAVVVLIATVLCLVFCLVATVKLMQSLLAGRVAVMVRKLLDKDCPGVFSCFTGYVVMAFACVVVMLIQSSSVFRSALNPLVAIGVVTLDRMYPLIIGGNIGTTFTGILAALSADPKKLQVSLQFALSQTIFNILGLLFFYPIPYTRHIPIYLAKQFGNITANHRWFALFYIFSVFLLIPAVLLGLSFAASWLLFTFLGIVVVFLALIGLINIMQKKSPKCLPKVLRNWKFLPIYLRSLDPYDEIASSMGRFMPCCRTCCRGRRATRKRQVRMSQAALTQILISRQCRTEVLRGG</sequence>
<feature type="transmembrane region" description="Helical" evidence="7">
    <location>
        <begin position="281"/>
        <end position="304"/>
    </location>
</feature>
<keyword evidence="5 7" id="KW-1133">Transmembrane helix</keyword>
<feature type="transmembrane region" description="Helical" evidence="7">
    <location>
        <begin position="375"/>
        <end position="393"/>
    </location>
</feature>
<dbReference type="OrthoDB" id="76259at2759"/>
<evidence type="ECO:0000256" key="7">
    <source>
        <dbReference type="SAM" id="Phobius"/>
    </source>
</evidence>
<evidence type="ECO:0000256" key="5">
    <source>
        <dbReference type="ARBA" id="ARBA00022989"/>
    </source>
</evidence>
<name>A0A4U5NJ09_STECR</name>
<dbReference type="GO" id="GO:0016324">
    <property type="term" value="C:apical plasma membrane"/>
    <property type="evidence" value="ECO:0007669"/>
    <property type="project" value="UniProtKB-SubCell"/>
</dbReference>
<reference evidence="8 9" key="1">
    <citation type="journal article" date="2015" name="Genome Biol.">
        <title>Comparative genomics of Steinernema reveals deeply conserved gene regulatory networks.</title>
        <authorList>
            <person name="Dillman A.R."/>
            <person name="Macchietto M."/>
            <person name="Porter C.F."/>
            <person name="Rogers A."/>
            <person name="Williams B."/>
            <person name="Antoshechkin I."/>
            <person name="Lee M.M."/>
            <person name="Goodwin Z."/>
            <person name="Lu X."/>
            <person name="Lewis E.E."/>
            <person name="Goodrich-Blair H."/>
            <person name="Stock S.P."/>
            <person name="Adams B.J."/>
            <person name="Sternberg P.W."/>
            <person name="Mortazavi A."/>
        </authorList>
    </citation>
    <scope>NUCLEOTIDE SEQUENCE [LARGE SCALE GENOMIC DNA]</scope>
    <source>
        <strain evidence="8 9">ALL</strain>
    </source>
</reference>
<comment type="caution">
    <text evidence="8">The sequence shown here is derived from an EMBL/GenBank/DDBJ whole genome shotgun (WGS) entry which is preliminary data.</text>
</comment>
<dbReference type="NCBIfam" id="TIGR01013">
    <property type="entry name" value="2a58"/>
    <property type="match status" value="1"/>
</dbReference>
<feature type="transmembrane region" description="Helical" evidence="7">
    <location>
        <begin position="86"/>
        <end position="104"/>
    </location>
</feature>
<accession>A0A4U5NJ09</accession>
<feature type="transmembrane region" description="Helical" evidence="7">
    <location>
        <begin position="471"/>
        <end position="493"/>
    </location>
</feature>
<dbReference type="GO" id="GO:0005436">
    <property type="term" value="F:sodium:phosphate symporter activity"/>
    <property type="evidence" value="ECO:0007669"/>
    <property type="project" value="InterPro"/>
</dbReference>
<feature type="transmembrane region" description="Helical" evidence="7">
    <location>
        <begin position="325"/>
        <end position="346"/>
    </location>
</feature>
<feature type="transmembrane region" description="Helical" evidence="7">
    <location>
        <begin position="405"/>
        <end position="424"/>
    </location>
</feature>
<protein>
    <submittedName>
        <fullName evidence="8">Uncharacterized protein</fullName>
    </submittedName>
</protein>
<comment type="subcellular location">
    <subcellularLocation>
        <location evidence="1">Apical cell membrane</location>
        <topology evidence="1">Multi-pass membrane protein</topology>
    </subcellularLocation>
</comment>
<evidence type="ECO:0000256" key="4">
    <source>
        <dbReference type="ARBA" id="ARBA00022692"/>
    </source>
</evidence>
<keyword evidence="6 7" id="KW-0472">Membrane</keyword>
<reference evidence="8 9" key="2">
    <citation type="journal article" date="2019" name="G3 (Bethesda)">
        <title>Hybrid Assembly of the Genome of the Entomopathogenic Nematode Steinernema carpocapsae Identifies the X-Chromosome.</title>
        <authorList>
            <person name="Serra L."/>
            <person name="Macchietto M."/>
            <person name="Macias-Munoz A."/>
            <person name="McGill C.J."/>
            <person name="Rodriguez I.M."/>
            <person name="Rodriguez B."/>
            <person name="Murad R."/>
            <person name="Mortazavi A."/>
        </authorList>
    </citation>
    <scope>NUCLEOTIDE SEQUENCE [LARGE SCALE GENOMIC DNA]</scope>
    <source>
        <strain evidence="8 9">ALL</strain>
    </source>
</reference>
<dbReference type="Proteomes" id="UP000298663">
    <property type="component" value="Unassembled WGS sequence"/>
</dbReference>
<evidence type="ECO:0000256" key="3">
    <source>
        <dbReference type="ARBA" id="ARBA00022475"/>
    </source>
</evidence>
<dbReference type="Pfam" id="PF02690">
    <property type="entry name" value="Na_Pi_cotrans"/>
    <property type="match status" value="2"/>
</dbReference>
<comment type="similarity">
    <text evidence="2">Belongs to the SLC34A transporter family.</text>
</comment>
<dbReference type="AlphaFoldDB" id="A0A4U5NJ09"/>
<feature type="transmembrane region" description="Helical" evidence="7">
    <location>
        <begin position="41"/>
        <end position="65"/>
    </location>
</feature>
<dbReference type="GO" id="GO:0044341">
    <property type="term" value="P:sodium-dependent phosphate transport"/>
    <property type="evidence" value="ECO:0007669"/>
    <property type="project" value="InterPro"/>
</dbReference>
<proteinExistence type="inferred from homology"/>
<evidence type="ECO:0000256" key="1">
    <source>
        <dbReference type="ARBA" id="ARBA00004424"/>
    </source>
</evidence>
<feature type="transmembrane region" description="Helical" evidence="7">
    <location>
        <begin position="352"/>
        <end position="368"/>
    </location>
</feature>
<gene>
    <name evidence="8" type="ORF">L596_016762</name>
</gene>
<evidence type="ECO:0000313" key="9">
    <source>
        <dbReference type="Proteomes" id="UP000298663"/>
    </source>
</evidence>
<feature type="transmembrane region" description="Helical" evidence="7">
    <location>
        <begin position="169"/>
        <end position="188"/>
    </location>
</feature>
<organism evidence="8 9">
    <name type="scientific">Steinernema carpocapsae</name>
    <name type="common">Entomopathogenic nematode</name>
    <dbReference type="NCBI Taxonomy" id="34508"/>
    <lineage>
        <taxon>Eukaryota</taxon>
        <taxon>Metazoa</taxon>
        <taxon>Ecdysozoa</taxon>
        <taxon>Nematoda</taxon>
        <taxon>Chromadorea</taxon>
        <taxon>Rhabditida</taxon>
        <taxon>Tylenchina</taxon>
        <taxon>Panagrolaimomorpha</taxon>
        <taxon>Strongyloidoidea</taxon>
        <taxon>Steinernematidae</taxon>
        <taxon>Steinernema</taxon>
    </lineage>
</organism>
<dbReference type="PANTHER" id="PTHR10010">
    <property type="entry name" value="SOLUTE CARRIER FAMILY 34 SODIUM PHOSPHATE , MEMBER 2-RELATED"/>
    <property type="match status" value="1"/>
</dbReference>
<keyword evidence="4 7" id="KW-0812">Transmembrane</keyword>
<keyword evidence="9" id="KW-1185">Reference proteome</keyword>
<evidence type="ECO:0000256" key="6">
    <source>
        <dbReference type="ARBA" id="ARBA00023136"/>
    </source>
</evidence>
<keyword evidence="3" id="KW-1003">Cell membrane</keyword>
<dbReference type="EMBL" id="AZBU02000004">
    <property type="protein sequence ID" value="TKR83118.1"/>
    <property type="molecule type" value="Genomic_DNA"/>
</dbReference>